<dbReference type="Proteomes" id="UP000663880">
    <property type="component" value="Unassembled WGS sequence"/>
</dbReference>
<reference evidence="1" key="1">
    <citation type="submission" date="2021-02" db="EMBL/GenBank/DDBJ databases">
        <authorList>
            <person name="Steward A R."/>
        </authorList>
    </citation>
    <scope>NUCLEOTIDE SEQUENCE</scope>
</reference>
<dbReference type="EMBL" id="CAJOBZ010000012">
    <property type="protein sequence ID" value="CAF4838181.1"/>
    <property type="molecule type" value="Genomic_DNA"/>
</dbReference>
<sequence length="124" mass="13608">MVGVIQTDDSMRFCDSGVTSSMSRTHLFILVRKAGYLYVRKPIVPEFGGPFAFSGACAATRSRAVQLGCDASCDTEICNCRGVEAFASGRSKWVVLRKPTARQMARLSSLYGHRLNKDNIATHE</sequence>
<organism evidence="1 2">
    <name type="scientific">Pieris macdunnoughi</name>
    <dbReference type="NCBI Taxonomy" id="345717"/>
    <lineage>
        <taxon>Eukaryota</taxon>
        <taxon>Metazoa</taxon>
        <taxon>Ecdysozoa</taxon>
        <taxon>Arthropoda</taxon>
        <taxon>Hexapoda</taxon>
        <taxon>Insecta</taxon>
        <taxon>Pterygota</taxon>
        <taxon>Neoptera</taxon>
        <taxon>Endopterygota</taxon>
        <taxon>Lepidoptera</taxon>
        <taxon>Glossata</taxon>
        <taxon>Ditrysia</taxon>
        <taxon>Papilionoidea</taxon>
        <taxon>Pieridae</taxon>
        <taxon>Pierinae</taxon>
        <taxon>Pieris</taxon>
    </lineage>
</organism>
<dbReference type="OrthoDB" id="7209643at2759"/>
<gene>
    <name evidence="1" type="ORF">PMACD_LOCUS5877</name>
</gene>
<dbReference type="AlphaFoldDB" id="A0A821RAY7"/>
<name>A0A821RAY7_9NEOP</name>
<keyword evidence="2" id="KW-1185">Reference proteome</keyword>
<comment type="caution">
    <text evidence="1">The sequence shown here is derived from an EMBL/GenBank/DDBJ whole genome shotgun (WGS) entry which is preliminary data.</text>
</comment>
<evidence type="ECO:0000313" key="1">
    <source>
        <dbReference type="EMBL" id="CAF4838181.1"/>
    </source>
</evidence>
<evidence type="ECO:0000313" key="2">
    <source>
        <dbReference type="Proteomes" id="UP000663880"/>
    </source>
</evidence>
<protein>
    <submittedName>
        <fullName evidence="1">Uncharacterized protein</fullName>
    </submittedName>
</protein>
<proteinExistence type="predicted"/>
<accession>A0A821RAY7</accession>